<name>A0ABM9HFC3_9BACT</name>
<dbReference type="Proteomes" id="UP001157733">
    <property type="component" value="Chromosome"/>
</dbReference>
<gene>
    <name evidence="1" type="ORF">NSPWAT_2004</name>
</gene>
<reference evidence="1 2" key="1">
    <citation type="submission" date="2022-09" db="EMBL/GenBank/DDBJ databases">
        <authorList>
            <person name="Kop L."/>
        </authorList>
    </citation>
    <scope>NUCLEOTIDE SEQUENCE [LARGE SCALE GENOMIC DNA]</scope>
    <source>
        <strain evidence="1 2">347</strain>
    </source>
</reference>
<sequence>MFVFDPITQGLELLAKRDLQRAEALFLRVINDPYVQDEELQQARTYLSDIRSCQAGSKKLDFDRYKKLSKKTLLSLDKIYELLAGVYFSEARTYEEIDAEIAKRTPQVINRLKQVKVSDIIARDKLFQQIEKQGTQAVRRQLSDVKENGRKPEQVDPFRWKTIFRKFIEVVNPILLERHLELLEYILDTGEIELLDDPKLTVLTPKYRWIIESTIKTKWYLLRSYFFKARSEIEHQFHKKEGTRKYWEEVKYKKIGIFEACGFHERHIQKFLYIDKLNYKTLEEIHQFAQSLDLTLVPRDVSLALRGVDKAKDHIKERGGYLMGARREFQDQLIDLGFSKKNAYQIARQAKKANNHQIVESYKLALQVARDEIYWYRVPPHSEPFQIDIQGQCVKHLSTVRIHLFDRGRLNKLLLKTGKSLIRRYLVQVYGDEVVDLHCYFRLETIHQYYKLKFFQYHQDGYPSVSELIKISRKEFKPILVDGFNAFIKKRRLAIPDSLIREMEQHRSTTEWEDPQTTVEEKILLRFWFLMDHGVTITQGLLNKGVMEPGADLLAYLNLQDSECKI</sequence>
<dbReference type="EMBL" id="OX336137">
    <property type="protein sequence ID" value="CAI2718860.1"/>
    <property type="molecule type" value="Genomic_DNA"/>
</dbReference>
<evidence type="ECO:0000313" key="2">
    <source>
        <dbReference type="Proteomes" id="UP001157733"/>
    </source>
</evidence>
<proteinExistence type="predicted"/>
<dbReference type="RefSeq" id="WP_282011730.1">
    <property type="nucleotide sequence ID" value="NZ_OX336137.1"/>
</dbReference>
<organism evidence="1 2">
    <name type="scientific">Nitrospina watsonii</name>
    <dbReference type="NCBI Taxonomy" id="1323948"/>
    <lineage>
        <taxon>Bacteria</taxon>
        <taxon>Pseudomonadati</taxon>
        <taxon>Nitrospinota/Tectimicrobiota group</taxon>
        <taxon>Nitrospinota</taxon>
        <taxon>Nitrospinia</taxon>
        <taxon>Nitrospinales</taxon>
        <taxon>Nitrospinaceae</taxon>
        <taxon>Nitrospina</taxon>
    </lineage>
</organism>
<evidence type="ECO:0000313" key="1">
    <source>
        <dbReference type="EMBL" id="CAI2718860.1"/>
    </source>
</evidence>
<protein>
    <submittedName>
        <fullName evidence="1">Uncharacterized protein</fullName>
    </submittedName>
</protein>
<keyword evidence="2" id="KW-1185">Reference proteome</keyword>
<accession>A0ABM9HFC3</accession>